<dbReference type="Proteomes" id="UP000037755">
    <property type="component" value="Unassembled WGS sequence"/>
</dbReference>
<proteinExistence type="predicted"/>
<dbReference type="RefSeq" id="WP_054406081.1">
    <property type="nucleotide sequence ID" value="NZ_FOYA01000004.1"/>
</dbReference>
<organism evidence="2 3">
    <name type="scientific">Flavobacterium akiainvivens</name>
    <dbReference type="NCBI Taxonomy" id="1202724"/>
    <lineage>
        <taxon>Bacteria</taxon>
        <taxon>Pseudomonadati</taxon>
        <taxon>Bacteroidota</taxon>
        <taxon>Flavobacteriia</taxon>
        <taxon>Flavobacteriales</taxon>
        <taxon>Flavobacteriaceae</taxon>
        <taxon>Flavobacterium</taxon>
    </lineage>
</organism>
<reference evidence="2 3" key="1">
    <citation type="submission" date="2015-08" db="EMBL/GenBank/DDBJ databases">
        <title>Whole genome sequence of Flavobacterium akiainvivens IK-1T, from decaying Wikstroemia oahuensis, an endemic Hawaiian shrub.</title>
        <authorList>
            <person name="Wan X."/>
            <person name="Hou S."/>
            <person name="Saito J."/>
            <person name="Donachie S."/>
        </authorList>
    </citation>
    <scope>NUCLEOTIDE SEQUENCE [LARGE SCALE GENOMIC DNA]</scope>
    <source>
        <strain evidence="2 3">IK-1</strain>
    </source>
</reference>
<dbReference type="OrthoDB" id="1372254at2"/>
<dbReference type="EMBL" id="LIYD01000005">
    <property type="protein sequence ID" value="KOS05022.1"/>
    <property type="molecule type" value="Genomic_DNA"/>
</dbReference>
<evidence type="ECO:0000313" key="3">
    <source>
        <dbReference type="Proteomes" id="UP000037755"/>
    </source>
</evidence>
<evidence type="ECO:0000313" key="2">
    <source>
        <dbReference type="EMBL" id="KOS05022.1"/>
    </source>
</evidence>
<evidence type="ECO:0000256" key="1">
    <source>
        <dbReference type="SAM" id="SignalP"/>
    </source>
</evidence>
<name>A0A0N0RQE8_9FLAO</name>
<comment type="caution">
    <text evidence="2">The sequence shown here is derived from an EMBL/GenBank/DDBJ whole genome shotgun (WGS) entry which is preliminary data.</text>
</comment>
<gene>
    <name evidence="2" type="ORF">AM493_02445</name>
</gene>
<protein>
    <submittedName>
        <fullName evidence="2">Uncharacterized protein</fullName>
    </submittedName>
</protein>
<accession>A0A0N0RQE8</accession>
<keyword evidence="3" id="KW-1185">Reference proteome</keyword>
<dbReference type="AlphaFoldDB" id="A0A0N0RQE8"/>
<keyword evidence="1" id="KW-0732">Signal</keyword>
<dbReference type="PATRIC" id="fig|1202724.3.peg.503"/>
<feature type="signal peptide" evidence="1">
    <location>
        <begin position="1"/>
        <end position="18"/>
    </location>
</feature>
<feature type="chain" id="PRO_5005857569" evidence="1">
    <location>
        <begin position="19"/>
        <end position="190"/>
    </location>
</feature>
<sequence>MKKIFSLLLLMAAGVMHSQDGCEYNILTTDDGVEVKSTKEYMMYERIFGNSSQFMFFSLTNSEGTPILTFQYLAKSKDFPPIYCLDKTSRIYIQLTNGKIITLVSITEDQCSGLVYDGAEQNNIRVLSGSFLFTVGSLEELEKSSISFIRVKYATETVDYPMKREFISENNGTTYKPDTYFINMLKCIKD</sequence>